<organism evidence="1 2">
    <name type="scientific">Citrobacter rodentium (strain ICC168)</name>
    <name type="common">Citrobacter freundii biotype 4280</name>
    <dbReference type="NCBI Taxonomy" id="637910"/>
    <lineage>
        <taxon>Bacteria</taxon>
        <taxon>Pseudomonadati</taxon>
        <taxon>Pseudomonadota</taxon>
        <taxon>Gammaproteobacteria</taxon>
        <taxon>Enterobacterales</taxon>
        <taxon>Enterobacteriaceae</taxon>
        <taxon>Citrobacter</taxon>
    </lineage>
</organism>
<evidence type="ECO:0000313" key="2">
    <source>
        <dbReference type="Proteomes" id="UP000001889"/>
    </source>
</evidence>
<dbReference type="HOGENOM" id="CLU_2647977_0_0_6"/>
<keyword evidence="2" id="KW-1185">Reference proteome</keyword>
<accession>D2TL78</accession>
<protein>
    <submittedName>
        <fullName evidence="1">Uncharacterized protein</fullName>
    </submittedName>
</protein>
<gene>
    <name evidence="1" type="ordered locus">ROD_17701</name>
</gene>
<sequence length="76" mass="8705">MVYYIGRVMNNSNNKYRVSILPASISLVDEYGRTDFAKNEISRALFAQLLIDFSLSLLLETLPDGEVGARHKARWR</sequence>
<evidence type="ECO:0000313" key="1">
    <source>
        <dbReference type="EMBL" id="CBG88527.1"/>
    </source>
</evidence>
<dbReference type="STRING" id="637910.ROD_17701"/>
<dbReference type="EMBL" id="FN543502">
    <property type="protein sequence ID" value="CBG88527.1"/>
    <property type="molecule type" value="Genomic_DNA"/>
</dbReference>
<dbReference type="KEGG" id="cro:ROD_17701"/>
<dbReference type="Proteomes" id="UP000001889">
    <property type="component" value="Chromosome"/>
</dbReference>
<dbReference type="AlphaFoldDB" id="D2TL78"/>
<name>D2TL78_CITRI</name>
<reference evidence="1 2" key="1">
    <citation type="journal article" date="2010" name="J. Bacteriol.">
        <title>The Citrobacter rodentium genome sequence reveals convergent evolution with human pathogenic Escherichia coli.</title>
        <authorList>
            <person name="Petty N.K."/>
            <person name="Bulgin R."/>
            <person name="Crepin V.F."/>
            <person name="Cerdeno-Tarraga A.M."/>
            <person name="Schroeder G.N."/>
            <person name="Quail M.A."/>
            <person name="Lennard N."/>
            <person name="Corton C."/>
            <person name="Barron A."/>
            <person name="Clark L."/>
            <person name="Toribio A.L."/>
            <person name="Parkhill J."/>
            <person name="Dougan G."/>
            <person name="Frankel G."/>
            <person name="Thomson N.R."/>
        </authorList>
    </citation>
    <scope>NUCLEOTIDE SEQUENCE [LARGE SCALE GENOMIC DNA]</scope>
    <source>
        <strain evidence="1 2">ICC168</strain>
    </source>
</reference>
<proteinExistence type="predicted"/>